<protein>
    <submittedName>
        <fullName evidence="1">Uncharacterized protein</fullName>
    </submittedName>
</protein>
<sequence length="18" mass="1923">MVLSMLGLSEGAREQMNG</sequence>
<dbReference type="AlphaFoldDB" id="A0A0E9PRL9"/>
<name>A0A0E9PRL9_ANGAN</name>
<proteinExistence type="predicted"/>
<accession>A0A0E9PRL9</accession>
<reference evidence="1" key="1">
    <citation type="submission" date="2014-11" db="EMBL/GenBank/DDBJ databases">
        <authorList>
            <person name="Amaro Gonzalez C."/>
        </authorList>
    </citation>
    <scope>NUCLEOTIDE SEQUENCE</scope>
</reference>
<reference evidence="1" key="2">
    <citation type="journal article" date="2015" name="Fish Shellfish Immunol.">
        <title>Early steps in the European eel (Anguilla anguilla)-Vibrio vulnificus interaction in the gills: Role of the RtxA13 toxin.</title>
        <authorList>
            <person name="Callol A."/>
            <person name="Pajuelo D."/>
            <person name="Ebbesson L."/>
            <person name="Teles M."/>
            <person name="MacKenzie S."/>
            <person name="Amaro C."/>
        </authorList>
    </citation>
    <scope>NUCLEOTIDE SEQUENCE</scope>
</reference>
<dbReference type="EMBL" id="GBXM01101336">
    <property type="protein sequence ID" value="JAH07241.1"/>
    <property type="molecule type" value="Transcribed_RNA"/>
</dbReference>
<evidence type="ECO:0000313" key="1">
    <source>
        <dbReference type="EMBL" id="JAH07241.1"/>
    </source>
</evidence>
<organism evidence="1">
    <name type="scientific">Anguilla anguilla</name>
    <name type="common">European freshwater eel</name>
    <name type="synonym">Muraena anguilla</name>
    <dbReference type="NCBI Taxonomy" id="7936"/>
    <lineage>
        <taxon>Eukaryota</taxon>
        <taxon>Metazoa</taxon>
        <taxon>Chordata</taxon>
        <taxon>Craniata</taxon>
        <taxon>Vertebrata</taxon>
        <taxon>Euteleostomi</taxon>
        <taxon>Actinopterygii</taxon>
        <taxon>Neopterygii</taxon>
        <taxon>Teleostei</taxon>
        <taxon>Anguilliformes</taxon>
        <taxon>Anguillidae</taxon>
        <taxon>Anguilla</taxon>
    </lineage>
</organism>